<sequence>MSSKLYEILFLIAGIMILVTQIGSHDGRWWVIVLAIFIIVVTIFRLARLSNKKEKKKTAPR</sequence>
<keyword evidence="1" id="KW-0812">Transmembrane</keyword>
<dbReference type="RefSeq" id="WP_120194198.1">
    <property type="nucleotide sequence ID" value="NZ_RAPK01000011.1"/>
</dbReference>
<evidence type="ECO:0000313" key="3">
    <source>
        <dbReference type="Proteomes" id="UP000285120"/>
    </source>
</evidence>
<name>A0A419UWY4_9BACL</name>
<reference evidence="2 3" key="1">
    <citation type="submission" date="2018-09" db="EMBL/GenBank/DDBJ databases">
        <title>Genomic Encyclopedia of Archaeal and Bacterial Type Strains, Phase II (KMG-II): from individual species to whole genera.</title>
        <authorList>
            <person name="Goeker M."/>
        </authorList>
    </citation>
    <scope>NUCLEOTIDE SEQUENCE [LARGE SCALE GENOMIC DNA]</scope>
    <source>
        <strain evidence="2 3">DSM 17008</strain>
    </source>
</reference>
<keyword evidence="1" id="KW-1133">Transmembrane helix</keyword>
<protein>
    <submittedName>
        <fullName evidence="2">Uncharacterized protein</fullName>
    </submittedName>
</protein>
<evidence type="ECO:0000256" key="1">
    <source>
        <dbReference type="SAM" id="Phobius"/>
    </source>
</evidence>
<feature type="transmembrane region" description="Helical" evidence="1">
    <location>
        <begin position="29"/>
        <end position="47"/>
    </location>
</feature>
<evidence type="ECO:0000313" key="2">
    <source>
        <dbReference type="EMBL" id="RKD69639.1"/>
    </source>
</evidence>
<accession>A0A419UWY4</accession>
<keyword evidence="1" id="KW-0472">Membrane</keyword>
<organism evidence="2 3">
    <name type="scientific">Sinobaca qinghaiensis</name>
    <dbReference type="NCBI Taxonomy" id="342944"/>
    <lineage>
        <taxon>Bacteria</taxon>
        <taxon>Bacillati</taxon>
        <taxon>Bacillota</taxon>
        <taxon>Bacilli</taxon>
        <taxon>Bacillales</taxon>
        <taxon>Sporolactobacillaceae</taxon>
        <taxon>Sinobaca</taxon>
    </lineage>
</organism>
<comment type="caution">
    <text evidence="2">The sequence shown here is derived from an EMBL/GenBank/DDBJ whole genome shotgun (WGS) entry which is preliminary data.</text>
</comment>
<gene>
    <name evidence="2" type="ORF">ATL39_3064</name>
</gene>
<feature type="transmembrane region" description="Helical" evidence="1">
    <location>
        <begin position="5"/>
        <end position="23"/>
    </location>
</feature>
<dbReference type="Proteomes" id="UP000285120">
    <property type="component" value="Unassembled WGS sequence"/>
</dbReference>
<keyword evidence="3" id="KW-1185">Reference proteome</keyword>
<dbReference type="EMBL" id="RAPK01000011">
    <property type="protein sequence ID" value="RKD69639.1"/>
    <property type="molecule type" value="Genomic_DNA"/>
</dbReference>
<dbReference type="AlphaFoldDB" id="A0A419UWY4"/>
<proteinExistence type="predicted"/>